<dbReference type="InterPro" id="IPR016032">
    <property type="entry name" value="Sig_transdc_resp-reg_C-effctor"/>
</dbReference>
<protein>
    <submittedName>
        <fullName evidence="3">DNA-binding CsgD family transcriptional regulator</fullName>
    </submittedName>
</protein>
<dbReference type="InterPro" id="IPR000792">
    <property type="entry name" value="Tscrpt_reg_LuxR_C"/>
</dbReference>
<proteinExistence type="predicted"/>
<comment type="caution">
    <text evidence="3">The sequence shown here is derived from an EMBL/GenBank/DDBJ whole genome shotgun (WGS) entry which is preliminary data.</text>
</comment>
<dbReference type="EMBL" id="JACHKY010000004">
    <property type="protein sequence ID" value="MBB4798928.1"/>
    <property type="molecule type" value="Genomic_DNA"/>
</dbReference>
<dbReference type="InterPro" id="IPR036388">
    <property type="entry name" value="WH-like_DNA-bd_sf"/>
</dbReference>
<keyword evidence="1" id="KW-0472">Membrane</keyword>
<sequence length="264" mass="28968">MKHNDRDQVARLSDTERDLLSLLGQGHTAKSIASIRGMSEAAVNERFRSARRKTGISSSREIARIVAAQENRHEEIGLSETRARCAETNRPGALLRASLHRRWKISMLAATGLIAVVMFAYQTTGAETAAPKPVLYSEKTTSAATPDFSALHAEMAAGVADPAWSAGTEAALSSVYRRTPAFAEAIAKLDIICTASLCEARGVSRANLSREENSALLSVLSWRELQEGATDQRLQFIGQKSSFRRDRNDNPIGMSFTAYWRRVE</sequence>
<dbReference type="PROSITE" id="PS50043">
    <property type="entry name" value="HTH_LUXR_2"/>
    <property type="match status" value="1"/>
</dbReference>
<feature type="transmembrane region" description="Helical" evidence="1">
    <location>
        <begin position="105"/>
        <end position="121"/>
    </location>
</feature>
<dbReference type="GO" id="GO:0003677">
    <property type="term" value="F:DNA binding"/>
    <property type="evidence" value="ECO:0007669"/>
    <property type="project" value="UniProtKB-KW"/>
</dbReference>
<dbReference type="GO" id="GO:0006355">
    <property type="term" value="P:regulation of DNA-templated transcription"/>
    <property type="evidence" value="ECO:0007669"/>
    <property type="project" value="InterPro"/>
</dbReference>
<keyword evidence="1" id="KW-1133">Transmembrane helix</keyword>
<keyword evidence="4" id="KW-1185">Reference proteome</keyword>
<dbReference type="SUPFAM" id="SSF46894">
    <property type="entry name" value="C-terminal effector domain of the bipartite response regulators"/>
    <property type="match status" value="1"/>
</dbReference>
<evidence type="ECO:0000259" key="2">
    <source>
        <dbReference type="PROSITE" id="PS50043"/>
    </source>
</evidence>
<gene>
    <name evidence="3" type="ORF">HNP32_002682</name>
</gene>
<name>A0A7W7IRE4_9CAUL</name>
<dbReference type="SMART" id="SM00421">
    <property type="entry name" value="HTH_LUXR"/>
    <property type="match status" value="1"/>
</dbReference>
<keyword evidence="1" id="KW-0812">Transmembrane</keyword>
<dbReference type="RefSeq" id="WP_221415910.1">
    <property type="nucleotide sequence ID" value="NZ_JACHKY010000004.1"/>
</dbReference>
<reference evidence="3 4" key="1">
    <citation type="submission" date="2020-08" db="EMBL/GenBank/DDBJ databases">
        <title>Functional genomics of gut bacteria from endangered species of beetles.</title>
        <authorList>
            <person name="Carlos-Shanley C."/>
        </authorList>
    </citation>
    <scope>NUCLEOTIDE SEQUENCE [LARGE SCALE GENOMIC DNA]</scope>
    <source>
        <strain evidence="3 4">S00123</strain>
    </source>
</reference>
<dbReference type="AlphaFoldDB" id="A0A7W7IRE4"/>
<dbReference type="Proteomes" id="UP000539957">
    <property type="component" value="Unassembled WGS sequence"/>
</dbReference>
<evidence type="ECO:0000313" key="3">
    <source>
        <dbReference type="EMBL" id="MBB4798928.1"/>
    </source>
</evidence>
<dbReference type="Gene3D" id="1.10.10.10">
    <property type="entry name" value="Winged helix-like DNA-binding domain superfamily/Winged helix DNA-binding domain"/>
    <property type="match status" value="1"/>
</dbReference>
<evidence type="ECO:0000256" key="1">
    <source>
        <dbReference type="SAM" id="Phobius"/>
    </source>
</evidence>
<organism evidence="3 4">
    <name type="scientific">Brevundimonas bullata</name>
    <dbReference type="NCBI Taxonomy" id="13160"/>
    <lineage>
        <taxon>Bacteria</taxon>
        <taxon>Pseudomonadati</taxon>
        <taxon>Pseudomonadota</taxon>
        <taxon>Alphaproteobacteria</taxon>
        <taxon>Caulobacterales</taxon>
        <taxon>Caulobacteraceae</taxon>
        <taxon>Brevundimonas</taxon>
    </lineage>
</organism>
<keyword evidence="3" id="KW-0238">DNA-binding</keyword>
<accession>A0A7W7IRE4</accession>
<evidence type="ECO:0000313" key="4">
    <source>
        <dbReference type="Proteomes" id="UP000539957"/>
    </source>
</evidence>
<feature type="domain" description="HTH luxR-type" evidence="2">
    <location>
        <begin position="5"/>
        <end position="70"/>
    </location>
</feature>